<feature type="domain" description="DNA replication factor Cdt1 C-terminal" evidence="4">
    <location>
        <begin position="180"/>
        <end position="281"/>
    </location>
</feature>
<feature type="compositionally biased region" description="Polar residues" evidence="3">
    <location>
        <begin position="133"/>
        <end position="146"/>
    </location>
</feature>
<proteinExistence type="inferred from homology"/>
<keyword evidence="2" id="KW-0131">Cell cycle</keyword>
<dbReference type="KEGG" id="lel:PVL30_001895"/>
<evidence type="ECO:0000259" key="4">
    <source>
        <dbReference type="Pfam" id="PF16679"/>
    </source>
</evidence>
<organism evidence="5 6">
    <name type="scientific">Lodderomyces elongisporus (strain ATCC 11503 / CBS 2605 / JCM 1781 / NBRC 1676 / NRRL YB-4239)</name>
    <name type="common">Yeast</name>
    <name type="synonym">Saccharomyces elongisporus</name>
    <dbReference type="NCBI Taxonomy" id="379508"/>
    <lineage>
        <taxon>Eukaryota</taxon>
        <taxon>Fungi</taxon>
        <taxon>Dikarya</taxon>
        <taxon>Ascomycota</taxon>
        <taxon>Saccharomycotina</taxon>
        <taxon>Pichiomycetes</taxon>
        <taxon>Debaryomycetaceae</taxon>
        <taxon>Candida/Lodderomyces clade</taxon>
        <taxon>Lodderomyces</taxon>
    </lineage>
</organism>
<dbReference type="STRING" id="379508.A5DX38"/>
<keyword evidence="6" id="KW-1185">Reference proteome</keyword>
<feature type="compositionally biased region" description="Low complexity" evidence="3">
    <location>
        <begin position="114"/>
        <end position="132"/>
    </location>
</feature>
<protein>
    <recommendedName>
        <fullName evidence="4">DNA replication factor Cdt1 C-terminal domain-containing protein</fullName>
    </recommendedName>
</protein>
<sequence length="301" mass="34201">MITKQSTDKLLRTFKAIEHVLQLHFATSVTNPSLVKILQQATELLGRKVEVKEVQQILTVVSAYSLPIVDGDLTIKLEEIGQNRIAVFGDKVQLYVESHPEQLGFPQLELSKVTTQSSTPSSSPQKVVKPTKFQSANTSPSKSRSPTKIGRFDDLKNARSKFQFTEKDAKVENAKSDGLSLLERIRLKEQRNANLKNSVMSPEMKYQQYLFGKIHVVYDAVYHLLGDQLELEQKLQRTFAMSQVEQIVMDTLDHPMGKNEIYDTIKLLAQKLSKFVVVEKNDVRILKVSNLNREVDLAQFK</sequence>
<feature type="region of interest" description="Disordered" evidence="3">
    <location>
        <begin position="114"/>
        <end position="150"/>
    </location>
</feature>
<dbReference type="Gene3D" id="1.10.10.1420">
    <property type="entry name" value="DNA replication factor Cdt1, C-terminal WH domain"/>
    <property type="match status" value="1"/>
</dbReference>
<dbReference type="AlphaFoldDB" id="A5DX38"/>
<dbReference type="OMA" id="ERHINDE"/>
<dbReference type="HOGENOM" id="CLU_077448_0_0_1"/>
<dbReference type="InterPro" id="IPR038090">
    <property type="entry name" value="Cdt1_C_WH_dom_sf"/>
</dbReference>
<name>A5DX38_LODEL</name>
<dbReference type="eggNOG" id="ENOG502QRI1">
    <property type="taxonomic scope" value="Eukaryota"/>
</dbReference>
<comment type="similarity">
    <text evidence="1">Belongs to the Cdt1 family.</text>
</comment>
<dbReference type="Proteomes" id="UP000001996">
    <property type="component" value="Unassembled WGS sequence"/>
</dbReference>
<evidence type="ECO:0000256" key="3">
    <source>
        <dbReference type="SAM" id="MobiDB-lite"/>
    </source>
</evidence>
<accession>A5DX38</accession>
<reference evidence="5 6" key="1">
    <citation type="journal article" date="2009" name="Nature">
        <title>Evolution of pathogenicity and sexual reproduction in eight Candida genomes.</title>
        <authorList>
            <person name="Butler G."/>
            <person name="Rasmussen M.D."/>
            <person name="Lin M.F."/>
            <person name="Santos M.A."/>
            <person name="Sakthikumar S."/>
            <person name="Munro C.A."/>
            <person name="Rheinbay E."/>
            <person name="Grabherr M."/>
            <person name="Forche A."/>
            <person name="Reedy J.L."/>
            <person name="Agrafioti I."/>
            <person name="Arnaud M.B."/>
            <person name="Bates S."/>
            <person name="Brown A.J."/>
            <person name="Brunke S."/>
            <person name="Costanzo M.C."/>
            <person name="Fitzpatrick D.A."/>
            <person name="de Groot P.W."/>
            <person name="Harris D."/>
            <person name="Hoyer L.L."/>
            <person name="Hube B."/>
            <person name="Klis F.M."/>
            <person name="Kodira C."/>
            <person name="Lennard N."/>
            <person name="Logue M.E."/>
            <person name="Martin R."/>
            <person name="Neiman A.M."/>
            <person name="Nikolaou E."/>
            <person name="Quail M.A."/>
            <person name="Quinn J."/>
            <person name="Santos M.C."/>
            <person name="Schmitzberger F.F."/>
            <person name="Sherlock G."/>
            <person name="Shah P."/>
            <person name="Silverstein K.A."/>
            <person name="Skrzypek M.S."/>
            <person name="Soll D."/>
            <person name="Staggs R."/>
            <person name="Stansfield I."/>
            <person name="Stumpf M.P."/>
            <person name="Sudbery P.E."/>
            <person name="Srikantha T."/>
            <person name="Zeng Q."/>
            <person name="Berman J."/>
            <person name="Berriman M."/>
            <person name="Heitman J."/>
            <person name="Gow N.A."/>
            <person name="Lorenz M.C."/>
            <person name="Birren B.W."/>
            <person name="Kellis M."/>
            <person name="Cuomo C.A."/>
        </authorList>
    </citation>
    <scope>NUCLEOTIDE SEQUENCE [LARGE SCALE GENOMIC DNA]</scope>
    <source>
        <strain evidence="6">ATCC 11503 / BCRC 21390 / CBS 2605 / JCM 1781 / NBRC 1676 / NRRL YB-4239</strain>
    </source>
</reference>
<evidence type="ECO:0000256" key="1">
    <source>
        <dbReference type="ARBA" id="ARBA00008356"/>
    </source>
</evidence>
<dbReference type="Pfam" id="PF16679">
    <property type="entry name" value="CDT1_C"/>
    <property type="match status" value="1"/>
</dbReference>
<evidence type="ECO:0000313" key="5">
    <source>
        <dbReference type="EMBL" id="EDK43746.1"/>
    </source>
</evidence>
<dbReference type="EMBL" id="CH981525">
    <property type="protein sequence ID" value="EDK43746.1"/>
    <property type="molecule type" value="Genomic_DNA"/>
</dbReference>
<evidence type="ECO:0000313" key="6">
    <source>
        <dbReference type="Proteomes" id="UP000001996"/>
    </source>
</evidence>
<dbReference type="OrthoDB" id="3981148at2759"/>
<gene>
    <name evidence="5" type="ORF">LELG_01925</name>
</gene>
<dbReference type="GeneID" id="5234325"/>
<dbReference type="InterPro" id="IPR032054">
    <property type="entry name" value="Cdt1_C"/>
</dbReference>
<dbReference type="VEuPathDB" id="FungiDB:LELG_01925"/>
<dbReference type="InParanoid" id="A5DX38"/>
<evidence type="ECO:0000256" key="2">
    <source>
        <dbReference type="ARBA" id="ARBA00023306"/>
    </source>
</evidence>